<dbReference type="InterPro" id="IPR041581">
    <property type="entry name" value="Glyoxalase_6"/>
</dbReference>
<organism evidence="2 3">
    <name type="scientific">Pseudokineococcus basanitobsidens</name>
    <dbReference type="NCBI Taxonomy" id="1926649"/>
    <lineage>
        <taxon>Bacteria</taxon>
        <taxon>Bacillati</taxon>
        <taxon>Actinomycetota</taxon>
        <taxon>Actinomycetes</taxon>
        <taxon>Kineosporiales</taxon>
        <taxon>Kineosporiaceae</taxon>
        <taxon>Pseudokineococcus</taxon>
    </lineage>
</organism>
<evidence type="ECO:0000313" key="2">
    <source>
        <dbReference type="EMBL" id="MEJ5946918.1"/>
    </source>
</evidence>
<evidence type="ECO:0000259" key="1">
    <source>
        <dbReference type="PROSITE" id="PS51819"/>
    </source>
</evidence>
<protein>
    <submittedName>
        <fullName evidence="2">VOC family protein</fullName>
    </submittedName>
</protein>
<evidence type="ECO:0000313" key="3">
    <source>
        <dbReference type="Proteomes" id="UP001387100"/>
    </source>
</evidence>
<name>A0ABU8RPF6_9ACTN</name>
<dbReference type="InterPro" id="IPR029068">
    <property type="entry name" value="Glyas_Bleomycin-R_OHBP_Dase"/>
</dbReference>
<dbReference type="SUPFAM" id="SSF54593">
    <property type="entry name" value="Glyoxalase/Bleomycin resistance protein/Dihydroxybiphenyl dioxygenase"/>
    <property type="match status" value="1"/>
</dbReference>
<reference evidence="2 3" key="1">
    <citation type="journal article" date="2017" name="Int. J. Syst. Evol. Microbiol.">
        <title>Pseudokineococcus basanitobsidens sp. nov., isolated from volcanic rock.</title>
        <authorList>
            <person name="Lee D.W."/>
            <person name="Park M.Y."/>
            <person name="Kim J.J."/>
            <person name="Kim B.S."/>
        </authorList>
    </citation>
    <scope>NUCLEOTIDE SEQUENCE [LARGE SCALE GENOMIC DNA]</scope>
    <source>
        <strain evidence="2 3">DSM 103726</strain>
    </source>
</reference>
<feature type="domain" description="VOC" evidence="1">
    <location>
        <begin position="4"/>
        <end position="114"/>
    </location>
</feature>
<dbReference type="PROSITE" id="PS51819">
    <property type="entry name" value="VOC"/>
    <property type="match status" value="1"/>
</dbReference>
<keyword evidence="3" id="KW-1185">Reference proteome</keyword>
<dbReference type="PANTHER" id="PTHR35908:SF1">
    <property type="entry name" value="CONSERVED PROTEIN"/>
    <property type="match status" value="1"/>
</dbReference>
<sequence length="114" mass="12567">MRARVEQLVINARDPRALVRFWAQILGGEPVDRARGWSHVEVPGSLRMAFQPDPDVKGGRNRLHPDLEVDDIEVAVARAVGLGAVRVGEVVTDEAGSFQVMQDPEGNEFCLVHD</sequence>
<dbReference type="Gene3D" id="3.10.180.10">
    <property type="entry name" value="2,3-Dihydroxybiphenyl 1,2-Dioxygenase, domain 1"/>
    <property type="match status" value="1"/>
</dbReference>
<dbReference type="EMBL" id="JBBIAA010000040">
    <property type="protein sequence ID" value="MEJ5946918.1"/>
    <property type="molecule type" value="Genomic_DNA"/>
</dbReference>
<comment type="caution">
    <text evidence="2">The sequence shown here is derived from an EMBL/GenBank/DDBJ whole genome shotgun (WGS) entry which is preliminary data.</text>
</comment>
<dbReference type="PANTHER" id="PTHR35908">
    <property type="entry name" value="HYPOTHETICAL FUSION PROTEIN"/>
    <property type="match status" value="1"/>
</dbReference>
<dbReference type="Proteomes" id="UP001387100">
    <property type="component" value="Unassembled WGS sequence"/>
</dbReference>
<proteinExistence type="predicted"/>
<dbReference type="RefSeq" id="WP_339576297.1">
    <property type="nucleotide sequence ID" value="NZ_JBBIAA010000040.1"/>
</dbReference>
<accession>A0ABU8RPF6</accession>
<dbReference type="Pfam" id="PF18029">
    <property type="entry name" value="Glyoxalase_6"/>
    <property type="match status" value="1"/>
</dbReference>
<gene>
    <name evidence="2" type="ORF">WDZ17_16610</name>
</gene>
<dbReference type="InterPro" id="IPR037523">
    <property type="entry name" value="VOC_core"/>
</dbReference>